<proteinExistence type="predicted"/>
<sequence>MVTRTYLIRGDKANNGAIISGGSDSYFWHNVPVAREGDAVYCPVCKRVGKIVCVGPRLPCSDMGKEVALSGDICVCGCQPAPVFYASRPFTMTIAAADVSEHSATLLGGFAATRQALQSLKTASHDQRIQLLDESSGQPLPNRRYRITGESGTHEGRTDCEGFTTRVFADRATTVRLEVFGEDV</sequence>
<dbReference type="EMBL" id="CAJPVI010000027">
    <property type="protein sequence ID" value="CAG2152876.1"/>
    <property type="molecule type" value="Genomic_DNA"/>
</dbReference>
<dbReference type="Proteomes" id="UP000672657">
    <property type="component" value="Unassembled WGS sequence"/>
</dbReference>
<evidence type="ECO:0008006" key="4">
    <source>
        <dbReference type="Google" id="ProtNLM"/>
    </source>
</evidence>
<organism evidence="2 3">
    <name type="scientific">Cupriavidus numazuensis</name>
    <dbReference type="NCBI Taxonomy" id="221992"/>
    <lineage>
        <taxon>Bacteria</taxon>
        <taxon>Pseudomonadati</taxon>
        <taxon>Pseudomonadota</taxon>
        <taxon>Betaproteobacteria</taxon>
        <taxon>Burkholderiales</taxon>
        <taxon>Burkholderiaceae</taxon>
        <taxon>Cupriavidus</taxon>
    </lineage>
</organism>
<comment type="caution">
    <text evidence="2">The sequence shown here is derived from an EMBL/GenBank/DDBJ whole genome shotgun (WGS) entry which is preliminary data.</text>
</comment>
<dbReference type="RefSeq" id="WP_211955279.1">
    <property type="nucleotide sequence ID" value="NZ_CAJPVI010000027.1"/>
</dbReference>
<dbReference type="CDD" id="cd14744">
    <property type="entry name" value="PAAR_CT_2"/>
    <property type="match status" value="1"/>
</dbReference>
<name>A0ABM8TL53_9BURK</name>
<evidence type="ECO:0000313" key="3">
    <source>
        <dbReference type="Proteomes" id="UP000672657"/>
    </source>
</evidence>
<protein>
    <recommendedName>
        <fullName evidence="4">PAAR domain-containing protein</fullName>
    </recommendedName>
</protein>
<feature type="region of interest" description="Disordered" evidence="1">
    <location>
        <begin position="135"/>
        <end position="157"/>
    </location>
</feature>
<dbReference type="Pfam" id="PF05488">
    <property type="entry name" value="PAAR_motif"/>
    <property type="match status" value="1"/>
</dbReference>
<reference evidence="2 3" key="1">
    <citation type="submission" date="2021-03" db="EMBL/GenBank/DDBJ databases">
        <authorList>
            <person name="Peeters C."/>
        </authorList>
    </citation>
    <scope>NUCLEOTIDE SEQUENCE [LARGE SCALE GENOMIC DNA]</scope>
    <source>
        <strain evidence="2 3">LMG 26411</strain>
    </source>
</reference>
<gene>
    <name evidence="2" type="ORF">LMG26411_04291</name>
</gene>
<dbReference type="InterPro" id="IPR008727">
    <property type="entry name" value="PAAR_motif"/>
</dbReference>
<evidence type="ECO:0000256" key="1">
    <source>
        <dbReference type="SAM" id="MobiDB-lite"/>
    </source>
</evidence>
<accession>A0ABM8TL53</accession>
<keyword evidence="3" id="KW-1185">Reference proteome</keyword>
<evidence type="ECO:0000313" key="2">
    <source>
        <dbReference type="EMBL" id="CAG2152876.1"/>
    </source>
</evidence>